<dbReference type="AlphaFoldDB" id="B4VWU5"/>
<reference evidence="2 3" key="1">
    <citation type="submission" date="2008-07" db="EMBL/GenBank/DDBJ databases">
        <authorList>
            <person name="Tandeau de Marsac N."/>
            <person name="Ferriera S."/>
            <person name="Johnson J."/>
            <person name="Kravitz S."/>
            <person name="Beeson K."/>
            <person name="Sutton G."/>
            <person name="Rogers Y.-H."/>
            <person name="Friedman R."/>
            <person name="Frazier M."/>
            <person name="Venter J.C."/>
        </authorList>
    </citation>
    <scope>NUCLEOTIDE SEQUENCE [LARGE SCALE GENOMIC DNA]</scope>
    <source>
        <strain evidence="2 3">PCC 7420</strain>
    </source>
</reference>
<feature type="domain" description="Phosphoadenosine phosphosulphate reductase" evidence="1">
    <location>
        <begin position="3"/>
        <end position="88"/>
    </location>
</feature>
<dbReference type="HOGENOM" id="CLU_064283_0_0_3"/>
<dbReference type="InterPro" id="IPR014729">
    <property type="entry name" value="Rossmann-like_a/b/a_fold"/>
</dbReference>
<protein>
    <recommendedName>
        <fullName evidence="1">Phosphoadenosine phosphosulphate reductase domain-containing protein</fullName>
    </recommendedName>
</protein>
<evidence type="ECO:0000259" key="1">
    <source>
        <dbReference type="Pfam" id="PF01507"/>
    </source>
</evidence>
<dbReference type="Gene3D" id="3.40.50.620">
    <property type="entry name" value="HUPs"/>
    <property type="match status" value="1"/>
</dbReference>
<accession>B4VWU5</accession>
<evidence type="ECO:0000313" key="2">
    <source>
        <dbReference type="EMBL" id="EDX73479.1"/>
    </source>
</evidence>
<gene>
    <name evidence="2" type="ORF">MC7420_3653</name>
</gene>
<name>B4VWU5_9CYAN</name>
<sequence length="235" mass="27758">MEYFFCDTHKELPETREYLDRIKARLGIKIHYLSAKRGFDHWLDVYGGVLPSPKMRWCTKQMKILPLEKFVGDDEAISYIGIRADESRDGYISTKPNIKPVFPFKERGLVKADIIRLLEESGIGLPDYYRWRSRSGCFFCFFQRKYEWVRLAEEHRELFDEAVRYEQNHSDGRTYTWTEGETLLELLERKDEIIAQHEKAMAREKKADPNRPLAEALEAVLDEEDDELPCLACHL</sequence>
<evidence type="ECO:0000313" key="3">
    <source>
        <dbReference type="Proteomes" id="UP000003835"/>
    </source>
</evidence>
<keyword evidence="3" id="KW-1185">Reference proteome</keyword>
<dbReference type="eggNOG" id="COG0175">
    <property type="taxonomic scope" value="Bacteria"/>
</dbReference>
<dbReference type="PANTHER" id="PTHR43196">
    <property type="entry name" value="SULFATE ADENYLYLTRANSFERASE SUBUNIT 2"/>
    <property type="match status" value="1"/>
</dbReference>
<dbReference type="EMBL" id="DS989857">
    <property type="protein sequence ID" value="EDX73479.1"/>
    <property type="molecule type" value="Genomic_DNA"/>
</dbReference>
<dbReference type="SUPFAM" id="SSF52402">
    <property type="entry name" value="Adenine nucleotide alpha hydrolases-like"/>
    <property type="match status" value="1"/>
</dbReference>
<dbReference type="Proteomes" id="UP000003835">
    <property type="component" value="Unassembled WGS sequence"/>
</dbReference>
<dbReference type="PANTHER" id="PTHR43196:SF2">
    <property type="entry name" value="PHOSPHOADENOSINE PHOSPHOSULFATE REDUCTASE"/>
    <property type="match status" value="1"/>
</dbReference>
<dbReference type="InterPro" id="IPR050128">
    <property type="entry name" value="Sulfate_adenylyltrnsfr_sub2"/>
</dbReference>
<proteinExistence type="predicted"/>
<organism evidence="2 3">
    <name type="scientific">Coleofasciculus chthonoplastes PCC 7420</name>
    <dbReference type="NCBI Taxonomy" id="118168"/>
    <lineage>
        <taxon>Bacteria</taxon>
        <taxon>Bacillati</taxon>
        <taxon>Cyanobacteriota</taxon>
        <taxon>Cyanophyceae</taxon>
        <taxon>Coleofasciculales</taxon>
        <taxon>Coleofasciculaceae</taxon>
        <taxon>Coleofasciculus</taxon>
    </lineage>
</organism>
<dbReference type="Pfam" id="PF01507">
    <property type="entry name" value="PAPS_reduct"/>
    <property type="match status" value="1"/>
</dbReference>
<dbReference type="STRING" id="118168.MC7420_3653"/>
<dbReference type="InterPro" id="IPR002500">
    <property type="entry name" value="PAPS_reduct_dom"/>
</dbReference>
<dbReference type="GO" id="GO:0003824">
    <property type="term" value="F:catalytic activity"/>
    <property type="evidence" value="ECO:0007669"/>
    <property type="project" value="InterPro"/>
</dbReference>